<proteinExistence type="inferred from homology"/>
<dbReference type="Gene3D" id="3.90.226.10">
    <property type="entry name" value="2-enoyl-CoA Hydratase, Chain A, domain 1"/>
    <property type="match status" value="1"/>
</dbReference>
<evidence type="ECO:0000313" key="6">
    <source>
        <dbReference type="Proteomes" id="UP000681594"/>
    </source>
</evidence>
<dbReference type="InterPro" id="IPR014748">
    <property type="entry name" value="Enoyl-CoA_hydra_C"/>
</dbReference>
<protein>
    <submittedName>
        <fullName evidence="5">Enoyl-CoA hydratase/isomerase family protein</fullName>
    </submittedName>
</protein>
<dbReference type="PANTHER" id="PTHR11941:SF169">
    <property type="entry name" value="(7AS)-7A-METHYL-1,5-DIOXO-2,3,5,6,7,7A-HEXAHYDRO-1H-INDENE-CARBOXYL-COA HYDROLASE"/>
    <property type="match status" value="1"/>
</dbReference>
<dbReference type="PROSITE" id="PS00166">
    <property type="entry name" value="ENOYL_COA_HYDRATASE"/>
    <property type="match status" value="1"/>
</dbReference>
<organism evidence="5 6">
    <name type="scientific">Pararoseomonas baculiformis</name>
    <dbReference type="NCBI Taxonomy" id="2820812"/>
    <lineage>
        <taxon>Bacteria</taxon>
        <taxon>Pseudomonadati</taxon>
        <taxon>Pseudomonadota</taxon>
        <taxon>Alphaproteobacteria</taxon>
        <taxon>Acetobacterales</taxon>
        <taxon>Acetobacteraceae</taxon>
        <taxon>Pararoseomonas</taxon>
    </lineage>
</organism>
<evidence type="ECO:0000256" key="4">
    <source>
        <dbReference type="RuleBase" id="RU003707"/>
    </source>
</evidence>
<evidence type="ECO:0000256" key="1">
    <source>
        <dbReference type="ARBA" id="ARBA00005254"/>
    </source>
</evidence>
<dbReference type="EMBL" id="JAGIZB010000012">
    <property type="protein sequence ID" value="MBP0445900.1"/>
    <property type="molecule type" value="Genomic_DNA"/>
</dbReference>
<evidence type="ECO:0000256" key="2">
    <source>
        <dbReference type="ARBA" id="ARBA00023098"/>
    </source>
</evidence>
<dbReference type="Proteomes" id="UP000681594">
    <property type="component" value="Unassembled WGS sequence"/>
</dbReference>
<dbReference type="InterPro" id="IPR001753">
    <property type="entry name" value="Enoyl-CoA_hydra/iso"/>
</dbReference>
<sequence>MSGDSSPYRNLVLKEVGDGVLLLTLNRPQAANALDRQMATELASVFARLRAEPEAWRCVVLTGAGERAFCAGADLKERETLAGPDAEAQYLAIAGAIRAVLESPVPVIAAVNGAAYAGGLEIVLSCDFAYAADTARLALTEVAIGIMPGGGGTQLLSRIAGEPRAKEIILTGRPFSATEAQAWGIVNRVCPGGQVVAEAIETARRIASNPRLSVSQARHAIHAGLQMDLGSGLQLERDAYQRLLTSAGRKEGLAAFKEKRPPRFEG</sequence>
<evidence type="ECO:0000313" key="5">
    <source>
        <dbReference type="EMBL" id="MBP0445900.1"/>
    </source>
</evidence>
<keyword evidence="3" id="KW-0456">Lyase</keyword>
<dbReference type="CDD" id="cd06558">
    <property type="entry name" value="crotonase-like"/>
    <property type="match status" value="1"/>
</dbReference>
<dbReference type="SUPFAM" id="SSF52096">
    <property type="entry name" value="ClpP/crotonase"/>
    <property type="match status" value="1"/>
</dbReference>
<dbReference type="Pfam" id="PF00378">
    <property type="entry name" value="ECH_1"/>
    <property type="match status" value="1"/>
</dbReference>
<dbReference type="Gene3D" id="1.10.12.10">
    <property type="entry name" value="Lyase 2-enoyl-coa Hydratase, Chain A, domain 2"/>
    <property type="match status" value="1"/>
</dbReference>
<gene>
    <name evidence="5" type="ORF">J8J14_14075</name>
</gene>
<evidence type="ECO:0000256" key="3">
    <source>
        <dbReference type="ARBA" id="ARBA00023239"/>
    </source>
</evidence>
<keyword evidence="6" id="KW-1185">Reference proteome</keyword>
<dbReference type="PANTHER" id="PTHR11941">
    <property type="entry name" value="ENOYL-COA HYDRATASE-RELATED"/>
    <property type="match status" value="1"/>
</dbReference>
<keyword evidence="2" id="KW-0443">Lipid metabolism</keyword>
<dbReference type="InterPro" id="IPR018376">
    <property type="entry name" value="Enoyl-CoA_hyd/isom_CS"/>
</dbReference>
<reference evidence="5 6" key="1">
    <citation type="submission" date="2021-03" db="EMBL/GenBank/DDBJ databases">
        <authorList>
            <person name="So Y."/>
        </authorList>
    </citation>
    <scope>NUCLEOTIDE SEQUENCE [LARGE SCALE GENOMIC DNA]</scope>
    <source>
        <strain evidence="5 6">SSH11</strain>
    </source>
</reference>
<comment type="similarity">
    <text evidence="1 4">Belongs to the enoyl-CoA hydratase/isomerase family.</text>
</comment>
<comment type="caution">
    <text evidence="5">The sequence shown here is derived from an EMBL/GenBank/DDBJ whole genome shotgun (WGS) entry which is preliminary data.</text>
</comment>
<dbReference type="RefSeq" id="WP_209380162.1">
    <property type="nucleotide sequence ID" value="NZ_JAGIZB010000012.1"/>
</dbReference>
<dbReference type="InterPro" id="IPR029045">
    <property type="entry name" value="ClpP/crotonase-like_dom_sf"/>
</dbReference>
<accession>A0ABS4AH94</accession>
<name>A0ABS4AH94_9PROT</name>